<feature type="domain" description="Guanylate cyclase" evidence="1">
    <location>
        <begin position="31"/>
        <end position="145"/>
    </location>
</feature>
<gene>
    <name evidence="2" type="ORF">A2Z21_00390</name>
</gene>
<dbReference type="GO" id="GO:0035556">
    <property type="term" value="P:intracellular signal transduction"/>
    <property type="evidence" value="ECO:0007669"/>
    <property type="project" value="InterPro"/>
</dbReference>
<evidence type="ECO:0000259" key="1">
    <source>
        <dbReference type="PROSITE" id="PS50125"/>
    </source>
</evidence>
<dbReference type="GO" id="GO:0004016">
    <property type="term" value="F:adenylate cyclase activity"/>
    <property type="evidence" value="ECO:0007669"/>
    <property type="project" value="UniProtKB-ARBA"/>
</dbReference>
<proteinExistence type="predicted"/>
<dbReference type="PROSITE" id="PS50125">
    <property type="entry name" value="GUANYLATE_CYCLASE_2"/>
    <property type="match status" value="1"/>
</dbReference>
<dbReference type="Proteomes" id="UP000179157">
    <property type="component" value="Unassembled WGS sequence"/>
</dbReference>
<dbReference type="SUPFAM" id="SSF55073">
    <property type="entry name" value="Nucleotide cyclase"/>
    <property type="match status" value="1"/>
</dbReference>
<dbReference type="STRING" id="1817864.A2Z21_00390"/>
<dbReference type="PANTHER" id="PTHR43081">
    <property type="entry name" value="ADENYLATE CYCLASE, TERMINAL-DIFFERENTIATION SPECIFIC-RELATED"/>
    <property type="match status" value="1"/>
</dbReference>
<reference evidence="2 3" key="1">
    <citation type="journal article" date="2016" name="Nat. Commun.">
        <title>Thousands of microbial genomes shed light on interconnected biogeochemical processes in an aquifer system.</title>
        <authorList>
            <person name="Anantharaman K."/>
            <person name="Brown C.T."/>
            <person name="Hug L.A."/>
            <person name="Sharon I."/>
            <person name="Castelle C.J."/>
            <person name="Probst A.J."/>
            <person name="Thomas B.C."/>
            <person name="Singh A."/>
            <person name="Wilkins M.J."/>
            <person name="Karaoz U."/>
            <person name="Brodie E.L."/>
            <person name="Williams K.H."/>
            <person name="Hubbard S.S."/>
            <person name="Banfield J.F."/>
        </authorList>
    </citation>
    <scope>NUCLEOTIDE SEQUENCE [LARGE SCALE GENOMIC DNA]</scope>
    <source>
        <strain evidence="3">RBG_16_55_9</strain>
    </source>
</reference>
<dbReference type="Pfam" id="PF00211">
    <property type="entry name" value="Guanylate_cyc"/>
    <property type="match status" value="1"/>
</dbReference>
<name>A0A1F5UVQ2_FRAXR</name>
<dbReference type="InterPro" id="IPR050697">
    <property type="entry name" value="Adenylyl/Guanylyl_Cyclase_3/4"/>
</dbReference>
<sequence>MILPATVGFANLTSLALDHIVVRMGEQIEACILFSDIRDFTEYTAKRGDQQAFDLLQTHNAIAETRIRACGGQVLKTYGDGMMARFDHSIQAVAAARDIQQDFNTHTQHYPDEPLLVGMGLHHGQVIQEESDLFGHTVNLAKRLSDEALSSQILTSRATIDDLSSVKHSFQWRDLGERDLKGIGKERLYEVLWRAEVARLTTKDESLHLVLTSDNNLVIELSKGMQAELDRVQEELKAERVKHTGLARWFLRRMETLVPHVIDWALLRAGVGLEHGIHQVQMSVKEGDLNIRIGNRPTFKIQGMKLDPEEVRQFMHKVETRRRGKP</sequence>
<protein>
    <recommendedName>
        <fullName evidence="1">Guanylate cyclase domain-containing protein</fullName>
    </recommendedName>
</protein>
<dbReference type="AlphaFoldDB" id="A0A1F5UVQ2"/>
<accession>A0A1F5UVQ2</accession>
<dbReference type="EMBL" id="MFGX01000060">
    <property type="protein sequence ID" value="OGF55247.1"/>
    <property type="molecule type" value="Genomic_DNA"/>
</dbReference>
<dbReference type="CDD" id="cd07302">
    <property type="entry name" value="CHD"/>
    <property type="match status" value="1"/>
</dbReference>
<dbReference type="SMART" id="SM00044">
    <property type="entry name" value="CYCc"/>
    <property type="match status" value="1"/>
</dbReference>
<comment type="caution">
    <text evidence="2">The sequence shown here is derived from an EMBL/GenBank/DDBJ whole genome shotgun (WGS) entry which is preliminary data.</text>
</comment>
<dbReference type="InterPro" id="IPR001054">
    <property type="entry name" value="A/G_cyclase"/>
</dbReference>
<organism evidence="2 3">
    <name type="scientific">Fraserbacteria sp. (strain RBG_16_55_9)</name>
    <dbReference type="NCBI Taxonomy" id="1817864"/>
    <lineage>
        <taxon>Bacteria</taxon>
        <taxon>Candidatus Fraseribacteriota</taxon>
    </lineage>
</organism>
<dbReference type="GO" id="GO:0009190">
    <property type="term" value="P:cyclic nucleotide biosynthetic process"/>
    <property type="evidence" value="ECO:0007669"/>
    <property type="project" value="InterPro"/>
</dbReference>
<dbReference type="Gene3D" id="3.30.70.1230">
    <property type="entry name" value="Nucleotide cyclase"/>
    <property type="match status" value="1"/>
</dbReference>
<dbReference type="InterPro" id="IPR029787">
    <property type="entry name" value="Nucleotide_cyclase"/>
</dbReference>
<dbReference type="PANTHER" id="PTHR43081:SF1">
    <property type="entry name" value="ADENYLATE CYCLASE, TERMINAL-DIFFERENTIATION SPECIFIC"/>
    <property type="match status" value="1"/>
</dbReference>
<evidence type="ECO:0000313" key="3">
    <source>
        <dbReference type="Proteomes" id="UP000179157"/>
    </source>
</evidence>
<evidence type="ECO:0000313" key="2">
    <source>
        <dbReference type="EMBL" id="OGF55247.1"/>
    </source>
</evidence>